<evidence type="ECO:0000313" key="2">
    <source>
        <dbReference type="Proteomes" id="UP001215280"/>
    </source>
</evidence>
<accession>A0AAD7K1V7</accession>
<protein>
    <submittedName>
        <fullName evidence="1">Uncharacterized protein</fullName>
    </submittedName>
</protein>
<gene>
    <name evidence="1" type="ORF">DFH07DRAFT_951752</name>
</gene>
<reference evidence="1" key="1">
    <citation type="submission" date="2023-03" db="EMBL/GenBank/DDBJ databases">
        <title>Massive genome expansion in bonnet fungi (Mycena s.s.) driven by repeated elements and novel gene families across ecological guilds.</title>
        <authorList>
            <consortium name="Lawrence Berkeley National Laboratory"/>
            <person name="Harder C.B."/>
            <person name="Miyauchi S."/>
            <person name="Viragh M."/>
            <person name="Kuo A."/>
            <person name="Thoen E."/>
            <person name="Andreopoulos B."/>
            <person name="Lu D."/>
            <person name="Skrede I."/>
            <person name="Drula E."/>
            <person name="Henrissat B."/>
            <person name="Morin E."/>
            <person name="Kohler A."/>
            <person name="Barry K."/>
            <person name="LaButti K."/>
            <person name="Morin E."/>
            <person name="Salamov A."/>
            <person name="Lipzen A."/>
            <person name="Mereny Z."/>
            <person name="Hegedus B."/>
            <person name="Baldrian P."/>
            <person name="Stursova M."/>
            <person name="Weitz H."/>
            <person name="Taylor A."/>
            <person name="Grigoriev I.V."/>
            <person name="Nagy L.G."/>
            <person name="Martin F."/>
            <person name="Kauserud H."/>
        </authorList>
    </citation>
    <scope>NUCLEOTIDE SEQUENCE</scope>
    <source>
        <strain evidence="1">CBHHK188m</strain>
    </source>
</reference>
<organism evidence="1 2">
    <name type="scientific">Mycena maculata</name>
    <dbReference type="NCBI Taxonomy" id="230809"/>
    <lineage>
        <taxon>Eukaryota</taxon>
        <taxon>Fungi</taxon>
        <taxon>Dikarya</taxon>
        <taxon>Basidiomycota</taxon>
        <taxon>Agaricomycotina</taxon>
        <taxon>Agaricomycetes</taxon>
        <taxon>Agaricomycetidae</taxon>
        <taxon>Agaricales</taxon>
        <taxon>Marasmiineae</taxon>
        <taxon>Mycenaceae</taxon>
        <taxon>Mycena</taxon>
    </lineage>
</organism>
<proteinExistence type="predicted"/>
<evidence type="ECO:0000313" key="1">
    <source>
        <dbReference type="EMBL" id="KAJ7776620.1"/>
    </source>
</evidence>
<sequence length="297" mass="33844">MNPFNHPYPGTPGQPQQFASYPGYPQSFPVYPQQFIPTYPAVPTPYPAYPSQQFLPQPPQLHQHPTLQLGTWPPFPLTYRDLFGFSMPEPAADRTNTTTTAPWSGSDPPQYPLCYSYRDQTIIPRALQGLHSYIERKQWWNKPTPAEAAMLWANLEVQYQTGEYEKELWLAPVMTILQMIVKALMHDLELAYSVSEVIPRLQHRQVGDIDWAVFTQHTPARTLTSVLLDQLHLPPRIPIVGPGSAIEQKVTGVLENYRTFFSQPFQLFLPPGPHVQGHAIVFKASTILFWLTIVLKS</sequence>
<name>A0AAD7K1V7_9AGAR</name>
<dbReference type="Proteomes" id="UP001215280">
    <property type="component" value="Unassembled WGS sequence"/>
</dbReference>
<dbReference type="EMBL" id="JARJLG010000012">
    <property type="protein sequence ID" value="KAJ7776620.1"/>
    <property type="molecule type" value="Genomic_DNA"/>
</dbReference>
<dbReference type="AlphaFoldDB" id="A0AAD7K1V7"/>
<keyword evidence="2" id="KW-1185">Reference proteome</keyword>
<comment type="caution">
    <text evidence="1">The sequence shown here is derived from an EMBL/GenBank/DDBJ whole genome shotgun (WGS) entry which is preliminary data.</text>
</comment>